<comment type="pathway">
    <text evidence="9">Cofactor biosynthesis; adenosylcobalamin biosynthesis; cob(II)yrinate a,c-diamide from sirohydrochlorin (anaerobic route): step 10/10.</text>
</comment>
<dbReference type="SUPFAM" id="SSF52317">
    <property type="entry name" value="Class I glutamine amidotransferase-like"/>
    <property type="match status" value="1"/>
</dbReference>
<name>A0A081RUW4_PHOTE</name>
<protein>
    <recommendedName>
        <fullName evidence="9">Cobyrinate a,c-diamide synthase</fullName>
        <ecNumber evidence="9">6.3.5.11</ecNumber>
    </recommendedName>
    <alternativeName>
        <fullName evidence="9">Cobyrinic acid a,c-diamide synthetase</fullName>
    </alternativeName>
</protein>
<comment type="function">
    <text evidence="9">Catalyzes the ATP-dependent amidation of the two carboxylate groups at positions a and c of cobyrinate, using either L-glutamine or ammonia as the nitrogen source.</text>
</comment>
<evidence type="ECO:0000256" key="8">
    <source>
        <dbReference type="ARBA" id="ARBA00022962"/>
    </source>
</evidence>
<evidence type="ECO:0000256" key="9">
    <source>
        <dbReference type="HAMAP-Rule" id="MF_00027"/>
    </source>
</evidence>
<dbReference type="GO" id="GO:0005524">
    <property type="term" value="F:ATP binding"/>
    <property type="evidence" value="ECO:0007669"/>
    <property type="project" value="UniProtKB-UniRule"/>
</dbReference>
<evidence type="ECO:0000259" key="10">
    <source>
        <dbReference type="Pfam" id="PF01656"/>
    </source>
</evidence>
<proteinExistence type="inferred from homology"/>
<dbReference type="SUPFAM" id="SSF52540">
    <property type="entry name" value="P-loop containing nucleoside triphosphate hydrolases"/>
    <property type="match status" value="1"/>
</dbReference>
<feature type="domain" description="CobQ/CobB/MinD/ParA nucleotide binding" evidence="10">
    <location>
        <begin position="81"/>
        <end position="266"/>
    </location>
</feature>
<keyword evidence="8 9" id="KW-0315">Glutamine amidotransferase</keyword>
<evidence type="ECO:0000313" key="12">
    <source>
        <dbReference type="EMBL" id="KER02467.1"/>
    </source>
</evidence>
<dbReference type="InterPro" id="IPR011698">
    <property type="entry name" value="GATase_3"/>
</dbReference>
<keyword evidence="3 9" id="KW-0169">Cobalamin biosynthesis</keyword>
<sequence length="531" mass="58516">MLTTPLMPLVGMTGKVAGKDDAKPEDRPDRYETFNSFGGKRVVIQWMCAVLMLRQARLVDTYSRSIYREFFMQQSGKKAFVIAGTGSGCGKTTVTLGILRALRLRGLAVQPFKVGPDYLDSGWHSAVCGVASRNLDAFMLPTATLNGLYNQHMRHADVAVIEGVMGLYDGYGTNPNYCSSAAMAKQLGCPVILLVDGKAVSTSVAATVLGFCRFDPSLTIAGVIVNRVNSENHFELIRSAIEHYCGVPVLGRLPVMQDVSLPSRHLGLIPAQEQVADDARWQRLAQQVETYINLDRLLALCGCPVSPEGEAPSLPDPALADGLTLALADDEAFNFYYPDNLEMLERAGVRIHRFSPLHDRRLPDCQMIYLGGGYPEIYAAQLAANSPMREALQDAHYRQVPLYAECGGLMYLGESLTDGEGARHQMAGILPGESRMGTRLMRFGYCQAKARCSTLLAAAGEVLRGHEFHYSDFISSVPSVFDCTKWRDGMAIQQWAGGYQVQQTLASYLHIHFAQRPGLLDRWLMYARRLL</sequence>
<dbReference type="Pfam" id="PF01656">
    <property type="entry name" value="CbiA"/>
    <property type="match status" value="1"/>
</dbReference>
<dbReference type="UniPathway" id="UPA00148">
    <property type="reaction ID" value="UER00231"/>
</dbReference>
<feature type="site" description="Increases nucleophilicity of active site Cys" evidence="9">
    <location>
        <position position="510"/>
    </location>
</feature>
<dbReference type="NCBIfam" id="TIGR00379">
    <property type="entry name" value="cobB"/>
    <property type="match status" value="1"/>
</dbReference>
<dbReference type="GO" id="GO:0009236">
    <property type="term" value="P:cobalamin biosynthetic process"/>
    <property type="evidence" value="ECO:0007669"/>
    <property type="project" value="UniProtKB-UniRule"/>
</dbReference>
<dbReference type="PATRIC" id="fig|1393735.3.peg.2972"/>
<dbReference type="Proteomes" id="UP000028002">
    <property type="component" value="Unassembled WGS sequence"/>
</dbReference>
<comment type="cofactor">
    <cofactor evidence="1 9">
        <name>Mg(2+)</name>
        <dbReference type="ChEBI" id="CHEBI:18420"/>
    </cofactor>
</comment>
<dbReference type="InterPro" id="IPR027417">
    <property type="entry name" value="P-loop_NTPase"/>
</dbReference>
<dbReference type="GO" id="GO:0042242">
    <property type="term" value="F:cobyrinic acid a,c-diamide synthase activity"/>
    <property type="evidence" value="ECO:0007669"/>
    <property type="project" value="UniProtKB-UniRule"/>
</dbReference>
<dbReference type="PANTHER" id="PTHR43873">
    <property type="entry name" value="COBYRINATE A,C-DIAMIDE SYNTHASE"/>
    <property type="match status" value="1"/>
</dbReference>
<dbReference type="AlphaFoldDB" id="A0A081RUW4"/>
<dbReference type="CDD" id="cd03130">
    <property type="entry name" value="GATase1_CobB"/>
    <property type="match status" value="1"/>
</dbReference>
<dbReference type="PROSITE" id="PS51274">
    <property type="entry name" value="GATASE_COBBQ"/>
    <property type="match status" value="1"/>
</dbReference>
<keyword evidence="5 9" id="KW-0547">Nucleotide-binding</keyword>
<dbReference type="EC" id="6.3.5.11" evidence="9"/>
<evidence type="ECO:0000256" key="6">
    <source>
        <dbReference type="ARBA" id="ARBA00022840"/>
    </source>
</evidence>
<comment type="caution">
    <text evidence="12">The sequence shown here is derived from an EMBL/GenBank/DDBJ whole genome shotgun (WGS) entry which is preliminary data.</text>
</comment>
<gene>
    <name evidence="9" type="primary">cbiA</name>
    <name evidence="12" type="ORF">MEG1DRAFT_02921</name>
</gene>
<dbReference type="InterPro" id="IPR004484">
    <property type="entry name" value="CbiA/CobB_synth"/>
</dbReference>
<evidence type="ECO:0000256" key="2">
    <source>
        <dbReference type="ARBA" id="ARBA00006205"/>
    </source>
</evidence>
<dbReference type="CDD" id="cd05388">
    <property type="entry name" value="CobB_N"/>
    <property type="match status" value="1"/>
</dbReference>
<organism evidence="12 13">
    <name type="scientific">Photorhabdus temperata subsp. temperata Meg1</name>
    <dbReference type="NCBI Taxonomy" id="1393735"/>
    <lineage>
        <taxon>Bacteria</taxon>
        <taxon>Pseudomonadati</taxon>
        <taxon>Pseudomonadota</taxon>
        <taxon>Gammaproteobacteria</taxon>
        <taxon>Enterobacterales</taxon>
        <taxon>Morganellaceae</taxon>
        <taxon>Photorhabdus</taxon>
    </lineage>
</organism>
<reference evidence="12 13" key="1">
    <citation type="submission" date="2014-03" db="EMBL/GenBank/DDBJ databases">
        <title>Draft Genome of Photorhabdus temperata Meg1.</title>
        <authorList>
            <person name="Hurst S.G.IV."/>
            <person name="Morris K."/>
            <person name="Thomas K."/>
            <person name="Tisa L.S."/>
        </authorList>
    </citation>
    <scope>NUCLEOTIDE SEQUENCE [LARGE SCALE GENOMIC DNA]</scope>
    <source>
        <strain evidence="12 13">Meg1</strain>
    </source>
</reference>
<feature type="active site" description="Nucleophile" evidence="9">
    <location>
        <position position="406"/>
    </location>
</feature>
<evidence type="ECO:0000256" key="4">
    <source>
        <dbReference type="ARBA" id="ARBA00022598"/>
    </source>
</evidence>
<dbReference type="HAMAP" id="MF_00027">
    <property type="entry name" value="CobB_CbiA"/>
    <property type="match status" value="1"/>
</dbReference>
<comment type="similarity">
    <text evidence="9">Belongs to the CobB/CbiA family.</text>
</comment>
<comment type="catalytic activity">
    <reaction evidence="9">
        <text>cob(II)yrinate + 2 L-glutamine + 2 ATP + 2 H2O = cob(II)yrinate a,c diamide + 2 L-glutamate + 2 ADP + 2 phosphate + 2 H(+)</text>
        <dbReference type="Rhea" id="RHEA:26289"/>
        <dbReference type="ChEBI" id="CHEBI:15377"/>
        <dbReference type="ChEBI" id="CHEBI:15378"/>
        <dbReference type="ChEBI" id="CHEBI:29985"/>
        <dbReference type="ChEBI" id="CHEBI:30616"/>
        <dbReference type="ChEBI" id="CHEBI:43474"/>
        <dbReference type="ChEBI" id="CHEBI:58359"/>
        <dbReference type="ChEBI" id="CHEBI:58537"/>
        <dbReference type="ChEBI" id="CHEBI:58894"/>
        <dbReference type="ChEBI" id="CHEBI:456216"/>
        <dbReference type="EC" id="6.3.5.11"/>
    </reaction>
</comment>
<accession>A0A081RUW4</accession>
<evidence type="ECO:0000256" key="5">
    <source>
        <dbReference type="ARBA" id="ARBA00022741"/>
    </source>
</evidence>
<evidence type="ECO:0000256" key="1">
    <source>
        <dbReference type="ARBA" id="ARBA00001946"/>
    </source>
</evidence>
<dbReference type="Gene3D" id="3.40.50.300">
    <property type="entry name" value="P-loop containing nucleotide triphosphate hydrolases"/>
    <property type="match status" value="2"/>
</dbReference>
<comment type="domain">
    <text evidence="9">Comprises of two domains. The C-terminal domain contains the binding site for glutamine and catalyzes the hydrolysis of this substrate to glutamate and ammonia. The N-terminal domain is anticipated to bind ATP and cobyrinate and catalyzes the ultimate synthesis of the diamide product. The ammonia produced via the glutaminase domain is probably translocated to the adjacent domain via a molecular tunnel, where it reacts with an activated intermediate.</text>
</comment>
<dbReference type="EMBL" id="JGVH01000049">
    <property type="protein sequence ID" value="KER02467.1"/>
    <property type="molecule type" value="Genomic_DNA"/>
</dbReference>
<dbReference type="InterPro" id="IPR002586">
    <property type="entry name" value="CobQ/CobB/MinD/ParA_Nub-bd_dom"/>
</dbReference>
<evidence type="ECO:0000256" key="3">
    <source>
        <dbReference type="ARBA" id="ARBA00022573"/>
    </source>
</evidence>
<feature type="domain" description="CobB/CobQ-like glutamine amidotransferase" evidence="11">
    <location>
        <begin position="325"/>
        <end position="516"/>
    </location>
</feature>
<dbReference type="Pfam" id="PF07685">
    <property type="entry name" value="GATase_3"/>
    <property type="match status" value="1"/>
</dbReference>
<evidence type="ECO:0000256" key="7">
    <source>
        <dbReference type="ARBA" id="ARBA00022842"/>
    </source>
</evidence>
<dbReference type="Gene3D" id="3.40.50.880">
    <property type="match status" value="1"/>
</dbReference>
<evidence type="ECO:0000313" key="13">
    <source>
        <dbReference type="Proteomes" id="UP000028002"/>
    </source>
</evidence>
<keyword evidence="7 9" id="KW-0460">Magnesium</keyword>
<dbReference type="PANTHER" id="PTHR43873:SF1">
    <property type="entry name" value="COBYRINATE A,C-DIAMIDE SYNTHASE"/>
    <property type="match status" value="1"/>
</dbReference>
<comment type="miscellaneous">
    <text evidence="9">The a and c carboxylates of cobyrinate are activated for nucleophilic attack via formation of a phosphorylated intermediate by ATP. CbiA catalyzes first the amidation of the c-carboxylate, and then that of the a-carboxylate.</text>
</comment>
<dbReference type="InterPro" id="IPR029062">
    <property type="entry name" value="Class_I_gatase-like"/>
</dbReference>
<keyword evidence="4 9" id="KW-0436">Ligase</keyword>
<keyword evidence="6 9" id="KW-0067">ATP-binding</keyword>
<dbReference type="NCBIfam" id="NF002204">
    <property type="entry name" value="PRK01077.1"/>
    <property type="match status" value="1"/>
</dbReference>
<evidence type="ECO:0000259" key="11">
    <source>
        <dbReference type="Pfam" id="PF07685"/>
    </source>
</evidence>
<comment type="similarity">
    <text evidence="2">Belongs to the CobB/CobQ family. CobQ subfamily.</text>
</comment>